<evidence type="ECO:0000256" key="3">
    <source>
        <dbReference type="ARBA" id="ARBA00022786"/>
    </source>
</evidence>
<dbReference type="Pfam" id="PF25801">
    <property type="entry name" value="HEAT_GCN1_C_2"/>
    <property type="match status" value="1"/>
</dbReference>
<feature type="region of interest" description="Disordered" evidence="4">
    <location>
        <begin position="338"/>
        <end position="366"/>
    </location>
</feature>
<dbReference type="Proteomes" id="UP000887563">
    <property type="component" value="Unplaced"/>
</dbReference>
<dbReference type="InterPro" id="IPR011989">
    <property type="entry name" value="ARM-like"/>
</dbReference>
<dbReference type="InterPro" id="IPR016024">
    <property type="entry name" value="ARM-type_fold"/>
</dbReference>
<proteinExistence type="inferred from homology"/>
<keyword evidence="3" id="KW-0833">Ubl conjugation pathway</keyword>
<dbReference type="PANTHER" id="PTHR12696">
    <property type="entry name" value="TIP120"/>
    <property type="match status" value="1"/>
</dbReference>
<keyword evidence="6" id="KW-1185">Reference proteome</keyword>
<dbReference type="InterPro" id="IPR039852">
    <property type="entry name" value="CAND1/CAND2"/>
</dbReference>
<evidence type="ECO:0000256" key="1">
    <source>
        <dbReference type="ARBA" id="ARBA00007657"/>
    </source>
</evidence>
<dbReference type="InterPro" id="IPR013932">
    <property type="entry name" value="TATA-bd_TIP120"/>
</dbReference>
<evidence type="ECO:0000256" key="2">
    <source>
        <dbReference type="ARBA" id="ARBA00022737"/>
    </source>
</evidence>
<name>A0A914LZS7_MELIC</name>
<evidence type="ECO:0000259" key="5">
    <source>
        <dbReference type="Pfam" id="PF08623"/>
    </source>
</evidence>
<dbReference type="Gene3D" id="1.25.10.10">
    <property type="entry name" value="Leucine-rich Repeat Variant"/>
    <property type="match status" value="1"/>
</dbReference>
<dbReference type="GO" id="GO:0010265">
    <property type="term" value="P:SCF complex assembly"/>
    <property type="evidence" value="ECO:0007669"/>
    <property type="project" value="InterPro"/>
</dbReference>
<protein>
    <submittedName>
        <fullName evidence="7">TATA-binding protein interacting (TIP20) domain-containing protein</fullName>
    </submittedName>
</protein>
<evidence type="ECO:0000313" key="7">
    <source>
        <dbReference type="WBParaSite" id="Minc3s01092g20635"/>
    </source>
</evidence>
<dbReference type="SUPFAM" id="SSF48371">
    <property type="entry name" value="ARM repeat"/>
    <property type="match status" value="1"/>
</dbReference>
<accession>A0A914LZS7</accession>
<reference evidence="7" key="1">
    <citation type="submission" date="2022-11" db="UniProtKB">
        <authorList>
            <consortium name="WormBaseParasite"/>
        </authorList>
    </citation>
    <scope>IDENTIFICATION</scope>
</reference>
<comment type="similarity">
    <text evidence="1">Belongs to the CAND family.</text>
</comment>
<dbReference type="Pfam" id="PF08623">
    <property type="entry name" value="TIP120"/>
    <property type="match status" value="1"/>
</dbReference>
<keyword evidence="2" id="KW-0677">Repeat</keyword>
<dbReference type="Pfam" id="PF25782">
    <property type="entry name" value="TPR_CAND1"/>
    <property type="match status" value="1"/>
</dbReference>
<dbReference type="WBParaSite" id="Minc3s01092g20635">
    <property type="protein sequence ID" value="Minc3s01092g20635"/>
    <property type="gene ID" value="Minc3s01092g20635"/>
</dbReference>
<feature type="domain" description="TATA-binding protein interacting (TIP20)" evidence="5">
    <location>
        <begin position="1113"/>
        <end position="1273"/>
    </location>
</feature>
<organism evidence="6 7">
    <name type="scientific">Meloidogyne incognita</name>
    <name type="common">Southern root-knot nematode worm</name>
    <name type="synonym">Oxyuris incognita</name>
    <dbReference type="NCBI Taxonomy" id="6306"/>
    <lineage>
        <taxon>Eukaryota</taxon>
        <taxon>Metazoa</taxon>
        <taxon>Ecdysozoa</taxon>
        <taxon>Nematoda</taxon>
        <taxon>Chromadorea</taxon>
        <taxon>Rhabditida</taxon>
        <taxon>Tylenchina</taxon>
        <taxon>Tylenchomorpha</taxon>
        <taxon>Tylenchoidea</taxon>
        <taxon>Meloidogynidae</taxon>
        <taxon>Meloidogyninae</taxon>
        <taxon>Meloidogyne</taxon>
        <taxon>Meloidogyne incognita group</taxon>
    </lineage>
</organism>
<evidence type="ECO:0000256" key="4">
    <source>
        <dbReference type="SAM" id="MobiDB-lite"/>
    </source>
</evidence>
<sequence>MAAPTTFQISGLLEKMTNIDKDFRYMAVNDLMAELSKSSIALDEDMEKRIVSSLLTLIQDKNAEVQNLTCRCLGPLVHKLKLPQLEMMIDALCVNLSSSNESLRDVSSIALKIVLNELPTTGIHQTVYNCVKRVVPKLLEALKTDSSAVKLEVLDVLGSLLMRYGRTVDLYFDQVETIIFAQLEKERPSLRKRALNALGYLTDVVPDEQFGKIMQVCLELVVSRTFHKIFNFKRILTVFSKSNVDLGTLKTFVLASITTCRVSSVRITPFIPKIMPLLIQKCRTVDDDELRENCLQAFESFIFRCTNDMEDYVGEISSICTEYISYDPNYNYGNGDECEMEMDEETNGGDEEEDVEEENDNYSDDDDVSWKVRRASAKCIEALITYRHDALEENYDKFGSLLINRFKEREDNVKYDLLFAYSALLKLTKQLCPELAAFNSQNLLGTADFKPESFSASNFERILNEEMDKSNQQVFIKLKRQVPSLMRALQREIKTKNITTRLNCYNLMSHLIRAYPGILKEYLEIIATNIKSTLSENSSTDGNIKIEALRFISLILTTHAYEDLNNFVDTIVPLLVKSIEDVFYKTSAEALLTTQLILYVLNCQKEKLNKNNVQQHVLSLHQAIVIKLRVNDIDQEVKEKTISTTGLLLSLFTYDLTPEINQACLSALFERLRNEMTRLVTVRSINTIVDSNAKIELQPFLPDLLTLCSEFLRKNQRSLRLSTLILLESLVKRRFNQNGLQGPGLIKVVKEIPALISEIDIQLSQIAVTFITNIVNSYPDQILSDSLNNLFKSIISLVQSSLLQGSTLIASLGLIAALIRSPLPNKPSFDEIISKLTEPVHSASAQLLHRQAYSSIAKAVATVTQATSDNKKAAKLVTTLRNYLKNQSSDSVRLYAILALGELGHSCSETIDAAKNEIRTEQLIIESFGSPLEEIKSAASYALGNLATGNLTKFLPFLLMEISKEERRQYLFLHALKEVIDEQTGATCSLEKADVVFTNGVAEIWELLIKYCGSNEESIRNVVAECIGRLCTVNPGHFVGELVQQVNSSSANVRATVVTALRFLIAEQPRTSVDEHLRPVLGRFFAAIRDNDLNVRRVAIVTLNSAVHNKPKLIKEYLPSLLQALYEETKVKQELVREVEMGPFKHVVDDGLDLRKAAFECMYTLADQCLDRVNLAEYLSFVENGLKDSHDIRLLAYLMLTRLVNKCPIQISQRLDGFCEHIKPQLLSRPKQNAVKQESDKHEELKRSAVRTVLALKRVPNSDRSQKLTDLWDIINTNNELTAMKEMQAREQTAWTAVNGFGHLSPHNVNEAMEIE</sequence>
<evidence type="ECO:0000313" key="6">
    <source>
        <dbReference type="Proteomes" id="UP000887563"/>
    </source>
</evidence>